<proteinExistence type="predicted"/>
<reference evidence="1" key="3">
    <citation type="submission" date="2020-02" db="EMBL/GenBank/DDBJ databases">
        <authorList>
            <person name="Sarangi A.N."/>
            <person name="Ghosh S."/>
            <person name="Mukherjee M."/>
            <person name="Tripathy S."/>
        </authorList>
    </citation>
    <scope>NUCLEOTIDE SEQUENCE</scope>
    <source>
        <strain evidence="1">BDU141951</strain>
    </source>
</reference>
<dbReference type="Gene3D" id="2.60.120.10">
    <property type="entry name" value="Jelly Rolls"/>
    <property type="match status" value="1"/>
</dbReference>
<organism evidence="1">
    <name type="scientific">Lyngbya confervoides BDU141951</name>
    <dbReference type="NCBI Taxonomy" id="1574623"/>
    <lineage>
        <taxon>Bacteria</taxon>
        <taxon>Bacillati</taxon>
        <taxon>Cyanobacteriota</taxon>
        <taxon>Cyanophyceae</taxon>
        <taxon>Oscillatoriophycideae</taxon>
        <taxon>Oscillatoriales</taxon>
        <taxon>Microcoleaceae</taxon>
        <taxon>Lyngbya</taxon>
    </lineage>
</organism>
<dbReference type="PROSITE" id="PS50042">
    <property type="entry name" value="CNMP_BINDING_3"/>
    <property type="match status" value="1"/>
</dbReference>
<dbReference type="SUPFAM" id="SSF51206">
    <property type="entry name" value="cAMP-binding domain-like"/>
    <property type="match status" value="1"/>
</dbReference>
<dbReference type="GO" id="GO:0003700">
    <property type="term" value="F:DNA-binding transcription factor activity"/>
    <property type="evidence" value="ECO:0007669"/>
    <property type="project" value="TreeGrafter"/>
</dbReference>
<dbReference type="InterPro" id="IPR000595">
    <property type="entry name" value="cNMP-bd_dom"/>
</dbReference>
<evidence type="ECO:0000313" key="1">
    <source>
        <dbReference type="EMBL" id="NEV66695.1"/>
    </source>
</evidence>
<accession>A0A0C1YE17</accession>
<dbReference type="PANTHER" id="PTHR24567">
    <property type="entry name" value="CRP FAMILY TRANSCRIPTIONAL REGULATORY PROTEIN"/>
    <property type="match status" value="1"/>
</dbReference>
<dbReference type="InterPro" id="IPR014710">
    <property type="entry name" value="RmlC-like_jellyroll"/>
</dbReference>
<dbReference type="AlphaFoldDB" id="A0A0C1YE17"/>
<reference evidence="1" key="2">
    <citation type="journal article" date="2015" name="Genome Announc.">
        <title>Draft Genome Sequence of Filamentous Marine Cyanobacterium Lyngbya confervoides Strain BDU141951.</title>
        <authorList>
            <person name="Chandrababunaidu M.M."/>
            <person name="Sen D."/>
            <person name="Tripathy S."/>
        </authorList>
    </citation>
    <scope>NUCLEOTIDE SEQUENCE</scope>
    <source>
        <strain evidence="1">BDU141951</strain>
    </source>
</reference>
<comment type="caution">
    <text evidence="1">The sequence shown here is derived from an EMBL/GenBank/DDBJ whole genome shotgun (WGS) entry which is preliminary data.</text>
</comment>
<dbReference type="InterPro" id="IPR050397">
    <property type="entry name" value="Env_Response_Regulators"/>
</dbReference>
<dbReference type="SMART" id="SM00100">
    <property type="entry name" value="cNMP"/>
    <property type="match status" value="1"/>
</dbReference>
<dbReference type="CDD" id="cd00038">
    <property type="entry name" value="CAP_ED"/>
    <property type="match status" value="1"/>
</dbReference>
<dbReference type="GO" id="GO:0005829">
    <property type="term" value="C:cytosol"/>
    <property type="evidence" value="ECO:0007669"/>
    <property type="project" value="TreeGrafter"/>
</dbReference>
<dbReference type="EMBL" id="JTHE02000003">
    <property type="protein sequence ID" value="NEV66695.1"/>
    <property type="molecule type" value="Genomic_DNA"/>
</dbReference>
<dbReference type="Pfam" id="PF00027">
    <property type="entry name" value="cNMP_binding"/>
    <property type="match status" value="1"/>
</dbReference>
<name>A0A0C1YE17_9CYAN</name>
<sequence length="124" mass="13736">MSVARTVELFSKIPDGKSFQAGEIIFSEGDSGTEMYGIIEGTVAMQVNGKTVETINAGDVFGEGALVHSDKLRRSTALAQTACQLAVLDEERFKFLITNTPMFAIEVMRSYSDRLRRFKHPEIN</sequence>
<gene>
    <name evidence="1" type="ORF">QQ91_006160</name>
</gene>
<reference evidence="1" key="1">
    <citation type="submission" date="2014-11" db="EMBL/GenBank/DDBJ databases">
        <authorList>
            <person name="Malar M.C."/>
            <person name="Sen D."/>
            <person name="Tripathy S."/>
        </authorList>
    </citation>
    <scope>NUCLEOTIDE SEQUENCE</scope>
    <source>
        <strain evidence="1">BDU141951</strain>
    </source>
</reference>
<protein>
    <submittedName>
        <fullName evidence="1">Cyclic nucleotide-binding domain-containing protein</fullName>
    </submittedName>
</protein>
<dbReference type="PANTHER" id="PTHR24567:SF26">
    <property type="entry name" value="REGULATORY PROTEIN YEIL"/>
    <property type="match status" value="1"/>
</dbReference>
<dbReference type="InterPro" id="IPR018490">
    <property type="entry name" value="cNMP-bd_dom_sf"/>
</dbReference>